<dbReference type="AlphaFoldDB" id="A0A438EU17"/>
<dbReference type="EMBL" id="QGNW01001184">
    <property type="protein sequence ID" value="RVW51243.1"/>
    <property type="molecule type" value="Genomic_DNA"/>
</dbReference>
<dbReference type="PANTHER" id="PTHR33067">
    <property type="entry name" value="RNA-DIRECTED DNA POLYMERASE-RELATED"/>
    <property type="match status" value="1"/>
</dbReference>
<dbReference type="CDD" id="cd00303">
    <property type="entry name" value="retropepsin_like"/>
    <property type="match status" value="1"/>
</dbReference>
<sequence length="319" mass="36635">MKEQEKWKEVNEDDRSKKDEIVNEKVKKKNKLLSPPFPKTLQSRKVVNKATEIFEVLKQVKVNIPLLDMIKQVPPYANAIIQCKTPIKYKDPGCPTILVNIGDTYVEKALLDLGASINLLPYSVYKQLGLGELKPTSITLSLVDKSIKIPRGMIEDVLVQVDKFYYPVDFIVLDTKPIESESNHVPIILGRPFLATANALINCRNGVMQLTFRNITLELNIFHLCKRHPNQDEDEQQEVFLIDTLIEEHVEGIMKEELEKAYDEFEENELEEKIEEANEIASINHFMQWKVKEKPLPLTSDGESKKEESSKLNLKPLPK</sequence>
<evidence type="ECO:0008006" key="4">
    <source>
        <dbReference type="Google" id="ProtNLM"/>
    </source>
</evidence>
<name>A0A438EU17_VITVI</name>
<gene>
    <name evidence="2" type="ORF">CK203_075491</name>
</gene>
<proteinExistence type="predicted"/>
<feature type="region of interest" description="Disordered" evidence="1">
    <location>
        <begin position="1"/>
        <end position="21"/>
    </location>
</feature>
<comment type="caution">
    <text evidence="2">The sequence shown here is derived from an EMBL/GenBank/DDBJ whole genome shotgun (WGS) entry which is preliminary data.</text>
</comment>
<accession>A0A438EU17</accession>
<protein>
    <recommendedName>
        <fullName evidence="4">Aspartic peptidase DDI1-type domain-containing protein</fullName>
    </recommendedName>
</protein>
<reference evidence="2 3" key="1">
    <citation type="journal article" date="2018" name="PLoS Genet.">
        <title>Population sequencing reveals clonal diversity and ancestral inbreeding in the grapevine cultivar Chardonnay.</title>
        <authorList>
            <person name="Roach M.J."/>
            <person name="Johnson D.L."/>
            <person name="Bohlmann J."/>
            <person name="van Vuuren H.J."/>
            <person name="Jones S.J."/>
            <person name="Pretorius I.S."/>
            <person name="Schmidt S.A."/>
            <person name="Borneman A.R."/>
        </authorList>
    </citation>
    <scope>NUCLEOTIDE SEQUENCE [LARGE SCALE GENOMIC DNA]</scope>
    <source>
        <strain evidence="3">cv. Chardonnay</strain>
        <tissue evidence="2">Leaf</tissue>
    </source>
</reference>
<dbReference type="Proteomes" id="UP000288805">
    <property type="component" value="Unassembled WGS sequence"/>
</dbReference>
<dbReference type="SUPFAM" id="SSF50630">
    <property type="entry name" value="Acid proteases"/>
    <property type="match status" value="1"/>
</dbReference>
<evidence type="ECO:0000256" key="1">
    <source>
        <dbReference type="SAM" id="MobiDB-lite"/>
    </source>
</evidence>
<organism evidence="2 3">
    <name type="scientific">Vitis vinifera</name>
    <name type="common">Grape</name>
    <dbReference type="NCBI Taxonomy" id="29760"/>
    <lineage>
        <taxon>Eukaryota</taxon>
        <taxon>Viridiplantae</taxon>
        <taxon>Streptophyta</taxon>
        <taxon>Embryophyta</taxon>
        <taxon>Tracheophyta</taxon>
        <taxon>Spermatophyta</taxon>
        <taxon>Magnoliopsida</taxon>
        <taxon>eudicotyledons</taxon>
        <taxon>Gunneridae</taxon>
        <taxon>Pentapetalae</taxon>
        <taxon>rosids</taxon>
        <taxon>Vitales</taxon>
        <taxon>Vitaceae</taxon>
        <taxon>Viteae</taxon>
        <taxon>Vitis</taxon>
    </lineage>
</organism>
<dbReference type="Gene3D" id="2.40.70.10">
    <property type="entry name" value="Acid Proteases"/>
    <property type="match status" value="1"/>
</dbReference>
<evidence type="ECO:0000313" key="3">
    <source>
        <dbReference type="Proteomes" id="UP000288805"/>
    </source>
</evidence>
<dbReference type="InterPro" id="IPR021109">
    <property type="entry name" value="Peptidase_aspartic_dom_sf"/>
</dbReference>
<dbReference type="PANTHER" id="PTHR33067:SF32">
    <property type="entry name" value="ASPARTIC PEPTIDASE DDI1-TYPE DOMAIN-CONTAINING PROTEIN"/>
    <property type="match status" value="1"/>
</dbReference>
<feature type="region of interest" description="Disordered" evidence="1">
    <location>
        <begin position="296"/>
        <end position="319"/>
    </location>
</feature>
<evidence type="ECO:0000313" key="2">
    <source>
        <dbReference type="EMBL" id="RVW51243.1"/>
    </source>
</evidence>